<sequence>MTAGTPAPPAPPAPAAPRGRQIAISFGIVVAVIVIYVLSLIAVHLLAKSSPALPPVDFSKLEAEDSVVQVHLEKLDTVANRLTVNVLVYPKDSLYDKNFGVLTTDAAVRLYPENDLGDLQYPVGKAPAQVSTGLVAHGDPGNWPFDSYRTEVLAADVFTGSGQNRDKAAARVEVTGKLDGWDATVTRVHDPEDPNPDVQDNVIVTLQRSKGQLIFDVGICLVLIALPVLALWVAIPMALGRTTFLPPFGTWFAAMLFAVVPLRNFLPGSPPPGSWIDQAIVLWVLIGLVTAMSLFIVAWWRFREKKAPKKA</sequence>
<dbReference type="EMBL" id="CTEC01000001">
    <property type="protein sequence ID" value="CQD11170.1"/>
    <property type="molecule type" value="Genomic_DNA"/>
</dbReference>
<proteinExistence type="predicted"/>
<dbReference type="RefSeq" id="WP_085240515.1">
    <property type="nucleotide sequence ID" value="NZ_CP157315.1"/>
</dbReference>
<dbReference type="Proteomes" id="UP000199601">
    <property type="component" value="Unassembled WGS sequence"/>
</dbReference>
<organism evidence="1 2">
    <name type="scientific">Mycobacterium europaeum</name>
    <dbReference type="NCBI Taxonomy" id="761804"/>
    <lineage>
        <taxon>Bacteria</taxon>
        <taxon>Bacillati</taxon>
        <taxon>Actinomycetota</taxon>
        <taxon>Actinomycetes</taxon>
        <taxon>Mycobacteriales</taxon>
        <taxon>Mycobacteriaceae</taxon>
        <taxon>Mycobacterium</taxon>
        <taxon>Mycobacterium simiae complex</taxon>
    </lineage>
</organism>
<keyword evidence="1" id="KW-0472">Membrane</keyword>
<gene>
    <name evidence="1" type="ORF">BN000_02324</name>
</gene>
<accession>A0A0U1DA37</accession>
<dbReference type="OrthoDB" id="8438075at2"/>
<evidence type="ECO:0000313" key="1">
    <source>
        <dbReference type="EMBL" id="CQD11170.1"/>
    </source>
</evidence>
<keyword evidence="2" id="KW-1185">Reference proteome</keyword>
<protein>
    <submittedName>
        <fullName evidence="1">Transmembrane protein</fullName>
    </submittedName>
</protein>
<name>A0A0U1DA37_9MYCO</name>
<dbReference type="Pfam" id="PF14494">
    <property type="entry name" value="DUF4436"/>
    <property type="match status" value="1"/>
</dbReference>
<evidence type="ECO:0000313" key="2">
    <source>
        <dbReference type="Proteomes" id="UP000199601"/>
    </source>
</evidence>
<dbReference type="PANTHER" id="PTHR37330">
    <property type="entry name" value="CONSERVED TRANSMEMBRANE PROTEIN-RELATED"/>
    <property type="match status" value="1"/>
</dbReference>
<dbReference type="PANTHER" id="PTHR37330:SF1">
    <property type="entry name" value="CONSERVED TRANSMEMBRANE PROTEIN-RELATED"/>
    <property type="match status" value="1"/>
</dbReference>
<keyword evidence="1" id="KW-0812">Transmembrane</keyword>
<dbReference type="AlphaFoldDB" id="A0A0U1DA37"/>
<dbReference type="InterPro" id="IPR027948">
    <property type="entry name" value="DUF4436"/>
</dbReference>
<dbReference type="STRING" id="761804.BN000_02324"/>
<reference evidence="2" key="1">
    <citation type="submission" date="2015-03" db="EMBL/GenBank/DDBJ databases">
        <authorList>
            <person name="Urmite Genomes"/>
        </authorList>
    </citation>
    <scope>NUCLEOTIDE SEQUENCE [LARGE SCALE GENOMIC DNA]</scope>
    <source>
        <strain evidence="2">CSUR P1344</strain>
    </source>
</reference>